<comment type="similarity">
    <text evidence="2">Belongs to the glycosyl hydrolase 88 family.</text>
</comment>
<dbReference type="PANTHER" id="PTHR36845:SF1">
    <property type="entry name" value="HYDROLASE, PUTATIVE (AFU_ORTHOLOGUE AFUA_7G05090)-RELATED"/>
    <property type="match status" value="1"/>
</dbReference>
<dbReference type="GO" id="GO:0052757">
    <property type="term" value="F:chondroitin hydrolase activity"/>
    <property type="evidence" value="ECO:0007669"/>
    <property type="project" value="TreeGrafter"/>
</dbReference>
<name>A0A5B9EDV4_9BACT</name>
<keyword evidence="4" id="KW-1185">Reference proteome</keyword>
<dbReference type="GO" id="GO:0000272">
    <property type="term" value="P:polysaccharide catabolic process"/>
    <property type="evidence" value="ECO:0007669"/>
    <property type="project" value="TreeGrafter"/>
</dbReference>
<dbReference type="Proteomes" id="UP000321820">
    <property type="component" value="Chromosome"/>
</dbReference>
<dbReference type="OrthoDB" id="428577at2"/>
<dbReference type="AlphaFoldDB" id="A0A5B9EDV4"/>
<evidence type="ECO:0000313" key="4">
    <source>
        <dbReference type="Proteomes" id="UP000321820"/>
    </source>
</evidence>
<sequence>MQIHSSIRATDLKAKALTTAELAANKTQALLRRWKSEDGAPVITVNGKYTSRSWTNWTHGFLFGNALLAFEIGGDASLVGLAREHIRHEMPVHLTHTGVHDHGFNCVSTYGNLRRLIRSNRIADDSGDLAACEMALKVSGAVQANRWTQLSNDAGYIYSFNGSHSLFVDTFRTLRICGLSHVLGHLLSGEQDKRIDLLDRMTTHARTSARYNIYYGEQRDSYDLPEDRGRTVHEAIFNPASGAFRCPSTQQGYSPFTTWTRGLAWAMLGTTEQIEFLESLPEDQWKNHSAYQETLDALYKAAHATCDFYIGCATARDGICYWDTGAPGLASFLEWRDRDAEPQNRFEPVDASASAIAAQGLLRLGHLLGEAGVHYTSAGLTVAQTLFEPRYLSGSAEHEGLLLHSIYHRPNGWDHVPVPGLAPHGESSMWGDYHLLELALLITRIADGSYYTFFE</sequence>
<accession>A0A5B9EDV4</accession>
<dbReference type="InterPro" id="IPR052369">
    <property type="entry name" value="UG_Glycosaminoglycan_Hydrolase"/>
</dbReference>
<evidence type="ECO:0000256" key="1">
    <source>
        <dbReference type="ARBA" id="ARBA00022801"/>
    </source>
</evidence>
<dbReference type="KEGG" id="talb:FTW19_10930"/>
<organism evidence="3 4">
    <name type="scientific">Terriglobus albidus</name>
    <dbReference type="NCBI Taxonomy" id="1592106"/>
    <lineage>
        <taxon>Bacteria</taxon>
        <taxon>Pseudomonadati</taxon>
        <taxon>Acidobacteriota</taxon>
        <taxon>Terriglobia</taxon>
        <taxon>Terriglobales</taxon>
        <taxon>Acidobacteriaceae</taxon>
        <taxon>Terriglobus</taxon>
    </lineage>
</organism>
<dbReference type="RefSeq" id="WP_147647657.1">
    <property type="nucleotide sequence ID" value="NZ_CP042806.1"/>
</dbReference>
<dbReference type="SUPFAM" id="SSF48208">
    <property type="entry name" value="Six-hairpin glycosidases"/>
    <property type="match status" value="1"/>
</dbReference>
<evidence type="ECO:0000256" key="2">
    <source>
        <dbReference type="ARBA" id="ARBA00038358"/>
    </source>
</evidence>
<protein>
    <submittedName>
        <fullName evidence="3">Glycosyl hydrolase</fullName>
    </submittedName>
</protein>
<reference evidence="3 4" key="1">
    <citation type="submission" date="2019-08" db="EMBL/GenBank/DDBJ databases">
        <title>Complete genome sequence of Terriglobus albidus strain ORNL.</title>
        <authorList>
            <person name="Podar M."/>
        </authorList>
    </citation>
    <scope>NUCLEOTIDE SEQUENCE [LARGE SCALE GENOMIC DNA]</scope>
    <source>
        <strain evidence="3 4">ORNL</strain>
    </source>
</reference>
<dbReference type="InterPro" id="IPR008928">
    <property type="entry name" value="6-hairpin_glycosidase_sf"/>
</dbReference>
<evidence type="ECO:0000313" key="3">
    <source>
        <dbReference type="EMBL" id="QEE28467.1"/>
    </source>
</evidence>
<gene>
    <name evidence="3" type="ORF">FTW19_10930</name>
</gene>
<keyword evidence="1 3" id="KW-0378">Hydrolase</keyword>
<dbReference type="PANTHER" id="PTHR36845">
    <property type="entry name" value="HYDROLASE, PUTATIVE (AFU_ORTHOLOGUE AFUA_7G05090)-RELATED"/>
    <property type="match status" value="1"/>
</dbReference>
<dbReference type="Gene3D" id="1.50.10.10">
    <property type="match status" value="1"/>
</dbReference>
<proteinExistence type="inferred from homology"/>
<dbReference type="EMBL" id="CP042806">
    <property type="protein sequence ID" value="QEE28467.1"/>
    <property type="molecule type" value="Genomic_DNA"/>
</dbReference>
<dbReference type="InterPro" id="IPR012341">
    <property type="entry name" value="6hp_glycosidase-like_sf"/>
</dbReference>